<protein>
    <recommendedName>
        <fullName evidence="2">Matrin-type domain-containing protein</fullName>
    </recommendedName>
</protein>
<dbReference type="VEuPathDB" id="TriTrypDB:TcIL3000_10_1750"/>
<dbReference type="Gene3D" id="3.30.160.60">
    <property type="entry name" value="Classic Zinc Finger"/>
    <property type="match status" value="1"/>
</dbReference>
<accession>G0UVK0</accession>
<name>G0UVK0_TRYCI</name>
<gene>
    <name evidence="1" type="ORF">TCIL3000_10_1750</name>
</gene>
<sequence length="180" mass="19943">MGKKRIRYSDSPVVRNLYLQCVRRHNERDGRLIYCDYCDLFICSIRRVWEQHLNSCRHMDSVEAYYAFLEVRDSSLLTRIREDVSRAHLELHVMRYQKIAGKGSSVPLEPVVAGCVGNQTIVVGGVVKPQRAVVEYPAVSCTTTPSVRVGGVLVAGGVEPVVKVGSNIVTVLPSGDGGRK</sequence>
<evidence type="ECO:0000313" key="1">
    <source>
        <dbReference type="EMBL" id="CCC93416.1"/>
    </source>
</evidence>
<evidence type="ECO:0008006" key="2">
    <source>
        <dbReference type="Google" id="ProtNLM"/>
    </source>
</evidence>
<proteinExistence type="predicted"/>
<dbReference type="AlphaFoldDB" id="G0UVK0"/>
<reference evidence="1" key="1">
    <citation type="journal article" date="2012" name="Proc. Natl. Acad. Sci. U.S.A.">
        <title>Antigenic diversity is generated by distinct evolutionary mechanisms in African trypanosome species.</title>
        <authorList>
            <person name="Jackson A.P."/>
            <person name="Berry A."/>
            <person name="Aslett M."/>
            <person name="Allison H.C."/>
            <person name="Burton P."/>
            <person name="Vavrova-Anderson J."/>
            <person name="Brown R."/>
            <person name="Browne H."/>
            <person name="Corton N."/>
            <person name="Hauser H."/>
            <person name="Gamble J."/>
            <person name="Gilderthorp R."/>
            <person name="Marcello L."/>
            <person name="McQuillan J."/>
            <person name="Otto T.D."/>
            <person name="Quail M.A."/>
            <person name="Sanders M.J."/>
            <person name="van Tonder A."/>
            <person name="Ginger M.L."/>
            <person name="Field M.C."/>
            <person name="Barry J.D."/>
            <person name="Hertz-Fowler C."/>
            <person name="Berriman M."/>
        </authorList>
    </citation>
    <scope>NUCLEOTIDE SEQUENCE</scope>
    <source>
        <strain evidence="1">IL3000</strain>
    </source>
</reference>
<dbReference type="EMBL" id="HE575323">
    <property type="protein sequence ID" value="CCC93416.1"/>
    <property type="molecule type" value="Genomic_DNA"/>
</dbReference>
<organism evidence="1">
    <name type="scientific">Trypanosoma congolense (strain IL3000)</name>
    <dbReference type="NCBI Taxonomy" id="1068625"/>
    <lineage>
        <taxon>Eukaryota</taxon>
        <taxon>Discoba</taxon>
        <taxon>Euglenozoa</taxon>
        <taxon>Kinetoplastea</taxon>
        <taxon>Metakinetoplastina</taxon>
        <taxon>Trypanosomatida</taxon>
        <taxon>Trypanosomatidae</taxon>
        <taxon>Trypanosoma</taxon>
        <taxon>Nannomonas</taxon>
    </lineage>
</organism>